<accession>A0A6P1YPK7</accession>
<dbReference type="EMBL" id="CP048630">
    <property type="protein sequence ID" value="QIB34661.1"/>
    <property type="molecule type" value="Genomic_DNA"/>
</dbReference>
<feature type="region of interest" description="Disordered" evidence="1">
    <location>
        <begin position="122"/>
        <end position="141"/>
    </location>
</feature>
<dbReference type="KEGG" id="apra:G3A50_13770"/>
<keyword evidence="4" id="KW-1185">Reference proteome</keyword>
<dbReference type="Proteomes" id="UP000464751">
    <property type="component" value="Chromosome"/>
</dbReference>
<feature type="region of interest" description="Disordered" evidence="1">
    <location>
        <begin position="353"/>
        <end position="402"/>
    </location>
</feature>
<proteinExistence type="predicted"/>
<evidence type="ECO:0000256" key="1">
    <source>
        <dbReference type="SAM" id="MobiDB-lite"/>
    </source>
</evidence>
<protein>
    <submittedName>
        <fullName evidence="3">Uncharacterized protein</fullName>
    </submittedName>
</protein>
<name>A0A6P1YPK7_9HYPH</name>
<dbReference type="RefSeq" id="WP_163075804.1">
    <property type="nucleotide sequence ID" value="NZ_CP048630.1"/>
</dbReference>
<reference evidence="3 4" key="1">
    <citation type="submission" date="2020-02" db="EMBL/GenBank/DDBJ databases">
        <authorList>
            <person name="Li G."/>
        </authorList>
    </citation>
    <scope>NUCLEOTIDE SEQUENCE [LARGE SCALE GENOMIC DNA]</scope>
    <source>
        <strain evidence="3 4">DSM 102029</strain>
    </source>
</reference>
<feature type="region of interest" description="Disordered" evidence="1">
    <location>
        <begin position="227"/>
        <end position="247"/>
    </location>
</feature>
<feature type="compositionally biased region" description="Basic and acidic residues" evidence="1">
    <location>
        <begin position="369"/>
        <end position="379"/>
    </location>
</feature>
<feature type="signal peptide" evidence="2">
    <location>
        <begin position="1"/>
        <end position="29"/>
    </location>
</feature>
<organism evidence="3 4">
    <name type="scientific">Ancylobacter pratisalsi</name>
    <dbReference type="NCBI Taxonomy" id="1745854"/>
    <lineage>
        <taxon>Bacteria</taxon>
        <taxon>Pseudomonadati</taxon>
        <taxon>Pseudomonadota</taxon>
        <taxon>Alphaproteobacteria</taxon>
        <taxon>Hyphomicrobiales</taxon>
        <taxon>Xanthobacteraceae</taxon>
        <taxon>Ancylobacter</taxon>
    </lineage>
</organism>
<evidence type="ECO:0000313" key="4">
    <source>
        <dbReference type="Proteomes" id="UP000464751"/>
    </source>
</evidence>
<evidence type="ECO:0000313" key="3">
    <source>
        <dbReference type="EMBL" id="QIB34661.1"/>
    </source>
</evidence>
<feature type="compositionally biased region" description="Basic and acidic residues" evidence="1">
    <location>
        <begin position="122"/>
        <end position="139"/>
    </location>
</feature>
<gene>
    <name evidence="3" type="ORF">G3A50_13770</name>
</gene>
<feature type="chain" id="PRO_5026764791" evidence="2">
    <location>
        <begin position="30"/>
        <end position="458"/>
    </location>
</feature>
<sequence length="458" mass="49458">MLKRQVKTGGLGFVLPVLLLTLPTAPTLADYNDPRTAADCNIHSGNYVFSSQRAELSNSIQRCLRTASGANWIRVPVCGWGGSRDCASLEQQRCELDNRMRAIRDACLARLRLHQLREAEREQREQERQRQEAQAREEQAALMRGASARAVTPGGVSKVFDPAARAQRGAMIGGMAGAQAAGIPVLAHGGALHLSNAFTLEGTRVLQSVQQQTLAMLEASLTAVEAAEHQQRNASTPASGPYSRKKPYPLDQQVRQQIDEPFQQAARTAAMEGQLPFGGESAVEGSRAQYLTELAEDRANGTLTEPFWSMDVGEALAAPGSEGGVVTTGTDVARSPGLDASVLREQRMAALTQVQQGPASLQRQQDAAAAERRRAENARRRASGTARPGGSGPSGPRVAAGPCAEVVRTTPTNYRLHNMCGYRIQFTCHYSKNSSGTHILNPDEAWGCPQPHRNIYCR</sequence>
<keyword evidence="2" id="KW-0732">Signal</keyword>
<feature type="compositionally biased region" description="Polar residues" evidence="1">
    <location>
        <begin position="353"/>
        <end position="365"/>
    </location>
</feature>
<evidence type="ECO:0000256" key="2">
    <source>
        <dbReference type="SAM" id="SignalP"/>
    </source>
</evidence>
<dbReference type="AlphaFoldDB" id="A0A6P1YPK7"/>